<organism evidence="2 3">
    <name type="scientific">Modicisalibacter muralis</name>
    <dbReference type="NCBI Taxonomy" id="119000"/>
    <lineage>
        <taxon>Bacteria</taxon>
        <taxon>Pseudomonadati</taxon>
        <taxon>Pseudomonadota</taxon>
        <taxon>Gammaproteobacteria</taxon>
        <taxon>Oceanospirillales</taxon>
        <taxon>Halomonadaceae</taxon>
        <taxon>Modicisalibacter</taxon>
    </lineage>
</organism>
<name>A0A1G9GXB9_9GAMM</name>
<sequence>MKMSLFPAVIFAAMLPVTALASLATDQAFKDIHEPLAAEASTKDHAIEQPQILSSLGQSDGVAQTFYNIALETQHVTDLPVSDEKAPVASKPLDW</sequence>
<dbReference type="AlphaFoldDB" id="A0A1G9GXB9"/>
<evidence type="ECO:0000313" key="3">
    <source>
        <dbReference type="Proteomes" id="UP000198654"/>
    </source>
</evidence>
<accession>A0A1G9GXB9</accession>
<feature type="signal peptide" evidence="1">
    <location>
        <begin position="1"/>
        <end position="21"/>
    </location>
</feature>
<feature type="chain" id="PRO_5011753171" evidence="1">
    <location>
        <begin position="22"/>
        <end position="95"/>
    </location>
</feature>
<reference evidence="2 3" key="1">
    <citation type="submission" date="2016-10" db="EMBL/GenBank/DDBJ databases">
        <authorList>
            <person name="de Groot N.N."/>
        </authorList>
    </citation>
    <scope>NUCLEOTIDE SEQUENCE [LARGE SCALE GENOMIC DNA]</scope>
    <source>
        <strain evidence="2 3">DSM 14789</strain>
    </source>
</reference>
<dbReference type="Proteomes" id="UP000198654">
    <property type="component" value="Unassembled WGS sequence"/>
</dbReference>
<evidence type="ECO:0000256" key="1">
    <source>
        <dbReference type="SAM" id="SignalP"/>
    </source>
</evidence>
<dbReference type="OrthoDB" id="9911114at2"/>
<keyword evidence="3" id="KW-1185">Reference proteome</keyword>
<dbReference type="STRING" id="119000.SAMN05661010_00853"/>
<proteinExistence type="predicted"/>
<keyword evidence="1" id="KW-0732">Signal</keyword>
<protein>
    <submittedName>
        <fullName evidence="2">Uncharacterized protein</fullName>
    </submittedName>
</protein>
<gene>
    <name evidence="2" type="ORF">SAMN05661010_00853</name>
</gene>
<dbReference type="EMBL" id="FNGI01000001">
    <property type="protein sequence ID" value="SDL05328.1"/>
    <property type="molecule type" value="Genomic_DNA"/>
</dbReference>
<dbReference type="RefSeq" id="WP_139171566.1">
    <property type="nucleotide sequence ID" value="NZ_FNGI01000001.1"/>
</dbReference>
<evidence type="ECO:0000313" key="2">
    <source>
        <dbReference type="EMBL" id="SDL05328.1"/>
    </source>
</evidence>